<dbReference type="InterPro" id="IPR046947">
    <property type="entry name" value="LytR-like"/>
</dbReference>
<organism evidence="2 3">
    <name type="scientific">Brevibacillus centrosporus</name>
    <dbReference type="NCBI Taxonomy" id="54910"/>
    <lineage>
        <taxon>Bacteria</taxon>
        <taxon>Bacillati</taxon>
        <taxon>Bacillota</taxon>
        <taxon>Bacilli</taxon>
        <taxon>Bacillales</taxon>
        <taxon>Paenibacillaceae</taxon>
        <taxon>Brevibacillus</taxon>
    </lineage>
</organism>
<feature type="domain" description="HTH LytTR-type" evidence="1">
    <location>
        <begin position="118"/>
        <end position="224"/>
    </location>
</feature>
<dbReference type="RefSeq" id="WP_092270514.1">
    <property type="nucleotide sequence ID" value="NZ_BJOE01000007.1"/>
</dbReference>
<dbReference type="AlphaFoldDB" id="A0A1I3XPJ3"/>
<sequence length="224" mass="24645">MENSLVPEVLQMIGEVVPDGVSIAISDGAHYLYYQPSSIIDLKITPGDSVPVGSATYKALQEMGKVAHYVESRVFGVAYYGLSLPLVSHGQVMGCITAIYAPQALPMAAPQEPRVTVLIGKDENGWLPLSLSEIVYISSNEGRTLLHTATGAYANKFSMAELEGMLPPTQFVRCHRSYFVNMEAIGFIHPHFHSTFLLEMKDKQKTRVPVSQTYSSSFRQLLGF</sequence>
<dbReference type="PANTHER" id="PTHR37299:SF4">
    <property type="entry name" value="TRANSCRIPTIONAL REGULATOR"/>
    <property type="match status" value="1"/>
</dbReference>
<dbReference type="STRING" id="1884381.SAMN05518846_11015"/>
<dbReference type="SMART" id="SM00850">
    <property type="entry name" value="LytTR"/>
    <property type="match status" value="1"/>
</dbReference>
<keyword evidence="3" id="KW-1185">Reference proteome</keyword>
<accession>A0A1I3XPJ3</accession>
<dbReference type="InterPro" id="IPR007492">
    <property type="entry name" value="LytTR_DNA-bd_dom"/>
</dbReference>
<dbReference type="EMBL" id="FORT01000010">
    <property type="protein sequence ID" value="SFK21484.1"/>
    <property type="molecule type" value="Genomic_DNA"/>
</dbReference>
<evidence type="ECO:0000313" key="3">
    <source>
        <dbReference type="Proteomes" id="UP000198915"/>
    </source>
</evidence>
<dbReference type="GO" id="GO:0003677">
    <property type="term" value="F:DNA binding"/>
    <property type="evidence" value="ECO:0007669"/>
    <property type="project" value="InterPro"/>
</dbReference>
<dbReference type="Proteomes" id="UP000198915">
    <property type="component" value="Unassembled WGS sequence"/>
</dbReference>
<evidence type="ECO:0000259" key="1">
    <source>
        <dbReference type="PROSITE" id="PS50930"/>
    </source>
</evidence>
<dbReference type="Pfam" id="PF04397">
    <property type="entry name" value="LytTR"/>
    <property type="match status" value="1"/>
</dbReference>
<dbReference type="GO" id="GO:0000156">
    <property type="term" value="F:phosphorelay response regulator activity"/>
    <property type="evidence" value="ECO:0007669"/>
    <property type="project" value="InterPro"/>
</dbReference>
<dbReference type="Gene3D" id="2.40.50.40">
    <property type="match status" value="1"/>
</dbReference>
<protein>
    <submittedName>
        <fullName evidence="2">Transcriptional regulator, LytTR family</fullName>
    </submittedName>
</protein>
<reference evidence="3" key="1">
    <citation type="submission" date="2016-10" db="EMBL/GenBank/DDBJ databases">
        <authorList>
            <person name="Varghese N."/>
            <person name="Submissions S."/>
        </authorList>
    </citation>
    <scope>NUCLEOTIDE SEQUENCE [LARGE SCALE GENOMIC DNA]</scope>
    <source>
        <strain evidence="3">OK042</strain>
    </source>
</reference>
<gene>
    <name evidence="2" type="ORF">SAMN05518846_11015</name>
</gene>
<evidence type="ECO:0000313" key="2">
    <source>
        <dbReference type="EMBL" id="SFK21484.1"/>
    </source>
</evidence>
<dbReference type="Gene3D" id="2.20.25.10">
    <property type="match status" value="1"/>
</dbReference>
<proteinExistence type="predicted"/>
<dbReference type="PROSITE" id="PS50930">
    <property type="entry name" value="HTH_LYTTR"/>
    <property type="match status" value="1"/>
</dbReference>
<name>A0A1I3XPJ3_9BACL</name>
<dbReference type="PANTHER" id="PTHR37299">
    <property type="entry name" value="TRANSCRIPTIONAL REGULATOR-RELATED"/>
    <property type="match status" value="1"/>
</dbReference>